<dbReference type="EMBL" id="FTOE01000006">
    <property type="protein sequence ID" value="SIS86961.1"/>
    <property type="molecule type" value="Genomic_DNA"/>
</dbReference>
<comment type="catalytic activity">
    <reaction evidence="7 8 9">
        <text>L-cysteine + L-glutamate + ATP = gamma-L-glutamyl-L-cysteine + ADP + phosphate + H(+)</text>
        <dbReference type="Rhea" id="RHEA:13285"/>
        <dbReference type="ChEBI" id="CHEBI:15378"/>
        <dbReference type="ChEBI" id="CHEBI:29985"/>
        <dbReference type="ChEBI" id="CHEBI:30616"/>
        <dbReference type="ChEBI" id="CHEBI:35235"/>
        <dbReference type="ChEBI" id="CHEBI:43474"/>
        <dbReference type="ChEBI" id="CHEBI:58173"/>
        <dbReference type="ChEBI" id="CHEBI:456216"/>
        <dbReference type="EC" id="6.3.2.2"/>
    </reaction>
</comment>
<keyword evidence="3 8" id="KW-0436">Ligase</keyword>
<protein>
    <recommendedName>
        <fullName evidence="8">Glutamate--cysteine ligase</fullName>
        <ecNumber evidence="8">6.3.2.2</ecNumber>
    </recommendedName>
    <alternativeName>
        <fullName evidence="8">Gamma-ECS</fullName>
        <shortName evidence="8">GCS</shortName>
    </alternativeName>
    <alternativeName>
        <fullName evidence="8">Gamma-glutamylcysteine synthetase</fullName>
    </alternativeName>
</protein>
<dbReference type="Proteomes" id="UP000185999">
    <property type="component" value="Unassembled WGS sequence"/>
</dbReference>
<dbReference type="GO" id="GO:0006750">
    <property type="term" value="P:glutathione biosynthetic process"/>
    <property type="evidence" value="ECO:0007669"/>
    <property type="project" value="UniProtKB-UniRule"/>
</dbReference>
<comment type="similarity">
    <text evidence="2 8">Belongs to the glutamate--cysteine ligase type 1 family. Type 1 subfamily.</text>
</comment>
<keyword evidence="5 8" id="KW-0547">Nucleotide-binding</keyword>
<dbReference type="UniPathway" id="UPA00142">
    <property type="reaction ID" value="UER00209"/>
</dbReference>
<dbReference type="RefSeq" id="WP_054340452.1">
    <property type="nucleotide sequence ID" value="NZ_FTOE01000006.1"/>
</dbReference>
<dbReference type="NCBIfam" id="TIGR01434">
    <property type="entry name" value="glu_cys_ligase"/>
    <property type="match status" value="1"/>
</dbReference>
<evidence type="ECO:0000256" key="5">
    <source>
        <dbReference type="ARBA" id="ARBA00022741"/>
    </source>
</evidence>
<name>A0A1N7MM03_9GAMM</name>
<evidence type="ECO:0000313" key="12">
    <source>
        <dbReference type="Proteomes" id="UP000185999"/>
    </source>
</evidence>
<keyword evidence="6 8" id="KW-0067">ATP-binding</keyword>
<dbReference type="GO" id="GO:0046872">
    <property type="term" value="F:metal ion binding"/>
    <property type="evidence" value="ECO:0007669"/>
    <property type="project" value="TreeGrafter"/>
</dbReference>
<evidence type="ECO:0000256" key="6">
    <source>
        <dbReference type="ARBA" id="ARBA00022840"/>
    </source>
</evidence>
<comment type="pathway">
    <text evidence="1 8 9">Sulfur metabolism; glutathione biosynthesis; glutathione from L-cysteine and L-glutamate: step 1/2.</text>
</comment>
<evidence type="ECO:0000256" key="4">
    <source>
        <dbReference type="ARBA" id="ARBA00022684"/>
    </source>
</evidence>
<evidence type="ECO:0000256" key="7">
    <source>
        <dbReference type="ARBA" id="ARBA00048819"/>
    </source>
</evidence>
<accession>A0A1N7MM03</accession>
<evidence type="ECO:0000259" key="10">
    <source>
        <dbReference type="Pfam" id="PF04262"/>
    </source>
</evidence>
<dbReference type="STRING" id="619304.SAMN05421760_106173"/>
<reference evidence="12" key="1">
    <citation type="submission" date="2017-01" db="EMBL/GenBank/DDBJ databases">
        <authorList>
            <person name="Varghese N."/>
            <person name="Submissions S."/>
        </authorList>
    </citation>
    <scope>NUCLEOTIDE SEQUENCE [LARGE SCALE GENOMIC DNA]</scope>
    <source>
        <strain evidence="12">DSM 22306</strain>
    </source>
</reference>
<sequence length="521" mass="58504">MASVLKKQLEQLLSTGNHTYLKGVLHGIEKEGLRVDRTGELSQSDHPIGLGSALTNGTITTDYSESLLEFITPVFEKPEDALSHLENLHRFSYQHLDEELIWGGSMPCHIKNEAAVPIAHFGTSNVGQLKHIYRVGLEHRYGKMMQTIAGIHYNFSLPDDFWRALQTLQKNTDSLQSFRSASYFRLIRNFRRNSWLLLYLFGASPALCDSFLKGKKHQLETLHEHTLYLPYATSLRMSDLGYSNKAQASLSICFNHLNTYISSLHRAIHTSYAAYEAIGTKVDGQYKQLNTSILQIENEYYSDIRPKRVAQPGEKPLHALHQRGVEYIEVRNTDINPFLPIGMDIQQAKFLDAFLISCLLMSDDEIGITECDMISDNLEKVVTRGREPGLTLETLDGPVSLIEAGNNILAQVQMTAVMLDTLHQGADYQNAVTAQHSKLDDVSLTPSAQVLSALKESGLNHTEWLLQKSAEHKQTFNQSTLPEDIQKDFTQQAQASLAEQNAIEASDTLDFDQYLAAYLAS</sequence>
<evidence type="ECO:0000256" key="3">
    <source>
        <dbReference type="ARBA" id="ARBA00022598"/>
    </source>
</evidence>
<dbReference type="GO" id="GO:0005829">
    <property type="term" value="C:cytosol"/>
    <property type="evidence" value="ECO:0007669"/>
    <property type="project" value="TreeGrafter"/>
</dbReference>
<evidence type="ECO:0000313" key="11">
    <source>
        <dbReference type="EMBL" id="SIS86961.1"/>
    </source>
</evidence>
<keyword evidence="4 8" id="KW-0317">Glutathione biosynthesis</keyword>
<dbReference type="InterPro" id="IPR006334">
    <property type="entry name" value="Glut_cys_ligase"/>
</dbReference>
<organism evidence="11 12">
    <name type="scientific">Neptunomonas antarctica</name>
    <dbReference type="NCBI Taxonomy" id="619304"/>
    <lineage>
        <taxon>Bacteria</taxon>
        <taxon>Pseudomonadati</taxon>
        <taxon>Pseudomonadota</taxon>
        <taxon>Gammaproteobacteria</taxon>
        <taxon>Oceanospirillales</taxon>
        <taxon>Oceanospirillaceae</taxon>
        <taxon>Neptunomonas</taxon>
    </lineage>
</organism>
<dbReference type="PANTHER" id="PTHR38761">
    <property type="entry name" value="GLUTAMATE--CYSTEINE LIGASE"/>
    <property type="match status" value="1"/>
</dbReference>
<evidence type="ECO:0000256" key="8">
    <source>
        <dbReference type="HAMAP-Rule" id="MF_00578"/>
    </source>
</evidence>
<evidence type="ECO:0000256" key="9">
    <source>
        <dbReference type="RuleBase" id="RU004391"/>
    </source>
</evidence>
<proteinExistence type="inferred from homology"/>
<keyword evidence="12" id="KW-1185">Reference proteome</keyword>
<dbReference type="EC" id="6.3.2.2" evidence="8"/>
<evidence type="ECO:0000256" key="2">
    <source>
        <dbReference type="ARBA" id="ARBA00008772"/>
    </source>
</evidence>
<dbReference type="Pfam" id="PF04262">
    <property type="entry name" value="Glu_cys_ligase"/>
    <property type="match status" value="1"/>
</dbReference>
<feature type="domain" description="Glutamate--cysteine ligase" evidence="10">
    <location>
        <begin position="10"/>
        <end position="381"/>
    </location>
</feature>
<gene>
    <name evidence="8" type="primary">gshA</name>
    <name evidence="11" type="ORF">SAMN05421760_106173</name>
</gene>
<dbReference type="InterPro" id="IPR007370">
    <property type="entry name" value="Glu_cys_ligase"/>
</dbReference>
<dbReference type="GO" id="GO:0004357">
    <property type="term" value="F:glutamate-cysteine ligase activity"/>
    <property type="evidence" value="ECO:0007669"/>
    <property type="project" value="UniProtKB-UniRule"/>
</dbReference>
<dbReference type="InterPro" id="IPR014746">
    <property type="entry name" value="Gln_synth/guanido_kin_cat_dom"/>
</dbReference>
<dbReference type="Gene3D" id="3.30.590.20">
    <property type="match status" value="1"/>
</dbReference>
<dbReference type="SUPFAM" id="SSF55931">
    <property type="entry name" value="Glutamine synthetase/guanido kinase"/>
    <property type="match status" value="1"/>
</dbReference>
<evidence type="ECO:0000256" key="1">
    <source>
        <dbReference type="ARBA" id="ARBA00005006"/>
    </source>
</evidence>
<dbReference type="AlphaFoldDB" id="A0A1N7MM03"/>
<dbReference type="HAMAP" id="MF_00578">
    <property type="entry name" value="Glu_cys_ligase"/>
    <property type="match status" value="1"/>
</dbReference>
<dbReference type="GO" id="GO:0005524">
    <property type="term" value="F:ATP binding"/>
    <property type="evidence" value="ECO:0007669"/>
    <property type="project" value="UniProtKB-KW"/>
</dbReference>
<dbReference type="PANTHER" id="PTHR38761:SF1">
    <property type="entry name" value="GLUTAMATE--CYSTEINE LIGASE"/>
    <property type="match status" value="1"/>
</dbReference>
<dbReference type="OrthoDB" id="9803907at2"/>